<name>A0ABV7JDS5_9GAMM</name>
<dbReference type="InterPro" id="IPR045584">
    <property type="entry name" value="Pilin-like"/>
</dbReference>
<keyword evidence="9 10" id="KW-0472">Membrane</keyword>
<comment type="subcellular location">
    <subcellularLocation>
        <location evidence="1">Cell inner membrane</location>
        <topology evidence="1">Single-pass membrane protein</topology>
    </subcellularLocation>
</comment>
<dbReference type="NCBIfam" id="TIGR01710">
    <property type="entry name" value="typeII_sec_gspG"/>
    <property type="match status" value="1"/>
</dbReference>
<keyword evidence="13" id="KW-1185">Reference proteome</keyword>
<evidence type="ECO:0000256" key="3">
    <source>
        <dbReference type="ARBA" id="ARBA00020042"/>
    </source>
</evidence>
<dbReference type="EMBL" id="JBHRTS010000004">
    <property type="protein sequence ID" value="MFC3194378.1"/>
    <property type="molecule type" value="Genomic_DNA"/>
</dbReference>
<feature type="transmembrane region" description="Helical" evidence="10">
    <location>
        <begin position="20"/>
        <end position="42"/>
    </location>
</feature>
<accession>A0ABV7JDS5</accession>
<evidence type="ECO:0000256" key="10">
    <source>
        <dbReference type="SAM" id="Phobius"/>
    </source>
</evidence>
<comment type="caution">
    <text evidence="12">The sequence shown here is derived from an EMBL/GenBank/DDBJ whole genome shotgun (WGS) entry which is preliminary data.</text>
</comment>
<dbReference type="RefSeq" id="WP_077411080.1">
    <property type="nucleotide sequence ID" value="NZ_JBHRTS010000004.1"/>
</dbReference>
<evidence type="ECO:0000256" key="6">
    <source>
        <dbReference type="ARBA" id="ARBA00022519"/>
    </source>
</evidence>
<dbReference type="NCBIfam" id="TIGR02532">
    <property type="entry name" value="IV_pilin_GFxxxE"/>
    <property type="match status" value="1"/>
</dbReference>
<feature type="domain" description="Type II secretion system protein GspG C-terminal" evidence="11">
    <location>
        <begin position="41"/>
        <end position="149"/>
    </location>
</feature>
<dbReference type="InterPro" id="IPR010054">
    <property type="entry name" value="Type2_sec_GspG"/>
</dbReference>
<evidence type="ECO:0000313" key="12">
    <source>
        <dbReference type="EMBL" id="MFC3194378.1"/>
    </source>
</evidence>
<proteinExistence type="inferred from homology"/>
<evidence type="ECO:0000256" key="9">
    <source>
        <dbReference type="ARBA" id="ARBA00023136"/>
    </source>
</evidence>
<evidence type="ECO:0000256" key="7">
    <source>
        <dbReference type="ARBA" id="ARBA00022692"/>
    </source>
</evidence>
<evidence type="ECO:0000256" key="8">
    <source>
        <dbReference type="ARBA" id="ARBA00022989"/>
    </source>
</evidence>
<keyword evidence="8 10" id="KW-1133">Transmembrane helix</keyword>
<evidence type="ECO:0000256" key="2">
    <source>
        <dbReference type="ARBA" id="ARBA00009984"/>
    </source>
</evidence>
<dbReference type="Pfam" id="PF08334">
    <property type="entry name" value="T2SSG"/>
    <property type="match status" value="1"/>
</dbReference>
<dbReference type="PRINTS" id="PR00813">
    <property type="entry name" value="BCTERIALGSPG"/>
</dbReference>
<evidence type="ECO:0000256" key="1">
    <source>
        <dbReference type="ARBA" id="ARBA00004377"/>
    </source>
</evidence>
<gene>
    <name evidence="12" type="primary">gspG</name>
    <name evidence="12" type="ORF">ACFODZ_09015</name>
</gene>
<reference evidence="13" key="1">
    <citation type="journal article" date="2019" name="Int. J. Syst. Evol. Microbiol.">
        <title>The Global Catalogue of Microorganisms (GCM) 10K type strain sequencing project: providing services to taxonomists for standard genome sequencing and annotation.</title>
        <authorList>
            <consortium name="The Broad Institute Genomics Platform"/>
            <consortium name="The Broad Institute Genome Sequencing Center for Infectious Disease"/>
            <person name="Wu L."/>
            <person name="Ma J."/>
        </authorList>
    </citation>
    <scope>NUCLEOTIDE SEQUENCE [LARGE SCALE GENOMIC DNA]</scope>
    <source>
        <strain evidence="13">KCTC 42953</strain>
    </source>
</reference>
<keyword evidence="6" id="KW-0997">Cell inner membrane</keyword>
<evidence type="ECO:0000259" key="11">
    <source>
        <dbReference type="Pfam" id="PF08334"/>
    </source>
</evidence>
<evidence type="ECO:0000313" key="13">
    <source>
        <dbReference type="Proteomes" id="UP001595533"/>
    </source>
</evidence>
<comment type="similarity">
    <text evidence="2">Belongs to the GSP G family.</text>
</comment>
<dbReference type="InterPro" id="IPR012902">
    <property type="entry name" value="N_methyl_site"/>
</dbReference>
<sequence>MKTTSPSKATLPGLQSGFTLMEVLIVVVIISILAITVVPQFLDAPDQARVSATKADIKNIETALNMYKLDNYQYPSTAQGLQALVQKPSGTPEAKNWKPGGYLQKLSNDQWGNPYQYLNPGNHGAIDVYSLGADGQPGGEGVNADIGNW</sequence>
<dbReference type="Pfam" id="PF07963">
    <property type="entry name" value="N_methyl"/>
    <property type="match status" value="1"/>
</dbReference>
<organism evidence="12 13">
    <name type="scientific">Marinicella sediminis</name>
    <dbReference type="NCBI Taxonomy" id="1792834"/>
    <lineage>
        <taxon>Bacteria</taxon>
        <taxon>Pseudomonadati</taxon>
        <taxon>Pseudomonadota</taxon>
        <taxon>Gammaproteobacteria</taxon>
        <taxon>Lysobacterales</taxon>
        <taxon>Marinicellaceae</taxon>
        <taxon>Marinicella</taxon>
    </lineage>
</organism>
<dbReference type="PANTHER" id="PTHR30093:SF44">
    <property type="entry name" value="TYPE II SECRETION SYSTEM CORE PROTEIN G"/>
    <property type="match status" value="1"/>
</dbReference>
<dbReference type="InterPro" id="IPR000983">
    <property type="entry name" value="Bac_GSPG_pilin"/>
</dbReference>
<keyword evidence="5" id="KW-0488">Methylation</keyword>
<dbReference type="Proteomes" id="UP001595533">
    <property type="component" value="Unassembled WGS sequence"/>
</dbReference>
<protein>
    <recommendedName>
        <fullName evidence="3">Type II secretion system core protein G</fullName>
    </recommendedName>
</protein>
<evidence type="ECO:0000256" key="5">
    <source>
        <dbReference type="ARBA" id="ARBA00022481"/>
    </source>
</evidence>
<dbReference type="InterPro" id="IPR013545">
    <property type="entry name" value="T2SS_protein-GspG_C"/>
</dbReference>
<dbReference type="SUPFAM" id="SSF54523">
    <property type="entry name" value="Pili subunits"/>
    <property type="match status" value="1"/>
</dbReference>
<dbReference type="PANTHER" id="PTHR30093">
    <property type="entry name" value="GENERAL SECRETION PATHWAY PROTEIN G"/>
    <property type="match status" value="1"/>
</dbReference>
<evidence type="ECO:0000256" key="4">
    <source>
        <dbReference type="ARBA" id="ARBA00022475"/>
    </source>
</evidence>
<dbReference type="Gene3D" id="3.30.700.10">
    <property type="entry name" value="Glycoprotein, Type 4 Pilin"/>
    <property type="match status" value="1"/>
</dbReference>
<keyword evidence="4" id="KW-1003">Cell membrane</keyword>
<keyword evidence="7 10" id="KW-0812">Transmembrane</keyword>